<comment type="caution">
    <text evidence="1">The sequence shown here is derived from an EMBL/GenBank/DDBJ whole genome shotgun (WGS) entry which is preliminary data.</text>
</comment>
<keyword evidence="2" id="KW-1185">Reference proteome</keyword>
<dbReference type="PANTHER" id="PTHR18460:SF3">
    <property type="entry name" value="TELO2-INTERACTING PROTEIN 1 HOMOLOG"/>
    <property type="match status" value="1"/>
</dbReference>
<gene>
    <name evidence="1" type="ORF">LPJ61_004164</name>
</gene>
<dbReference type="AlphaFoldDB" id="A0A9W7Y5B7"/>
<dbReference type="Proteomes" id="UP001143981">
    <property type="component" value="Unassembled WGS sequence"/>
</dbReference>
<dbReference type="GO" id="GO:0005737">
    <property type="term" value="C:cytoplasm"/>
    <property type="evidence" value="ECO:0007669"/>
    <property type="project" value="TreeGrafter"/>
</dbReference>
<evidence type="ECO:0000313" key="2">
    <source>
        <dbReference type="Proteomes" id="UP001143981"/>
    </source>
</evidence>
<organism evidence="1 2">
    <name type="scientific">Coemansia biformis</name>
    <dbReference type="NCBI Taxonomy" id="1286918"/>
    <lineage>
        <taxon>Eukaryota</taxon>
        <taxon>Fungi</taxon>
        <taxon>Fungi incertae sedis</taxon>
        <taxon>Zoopagomycota</taxon>
        <taxon>Kickxellomycotina</taxon>
        <taxon>Kickxellomycetes</taxon>
        <taxon>Kickxellales</taxon>
        <taxon>Kickxellaceae</taxon>
        <taxon>Coemansia</taxon>
    </lineage>
</organism>
<proteinExistence type="predicted"/>
<dbReference type="SUPFAM" id="SSF48371">
    <property type="entry name" value="ARM repeat"/>
    <property type="match status" value="1"/>
</dbReference>
<dbReference type="OrthoDB" id="49511at2759"/>
<sequence>MHKQSQSLMPEAAAIVVRAHALKALESAITLVHSSAPGRPQAAADAEADVAQWAERSRAQVESILNDSAPPSADNGTEVEQQKLQQILWRMAGLRHTDGRCEPVSRSFAPGLGATAVAIEMCLVILQSERALPAPGAHVKRLSKRCAAERLLNSRVECLLEESLGLFEQYLQDRSDQQCADTLLFPLLQTLTPTPPLLRSQACRALMVLAQTTQAVSIATMLRANVDYIVKGCSRQIRSVALHPHVFEVLMGAVRLVGRDILLYMDDVVEATLDSCDVVEMVCALELTRMCQRMRGNPWVHFLRILSGAVVLQWGLEVEAARRVLGAMATVVRCVPLNDGTAWGLVVSVVLFFGHLVLEPPLVDLLQAMMPLYADKIWLELAKLRSANVVPTDMPAFVLPVLA</sequence>
<dbReference type="Pfam" id="PF21547">
    <property type="entry name" value="TTI1"/>
    <property type="match status" value="1"/>
</dbReference>
<dbReference type="InterPro" id="IPR016024">
    <property type="entry name" value="ARM-type_fold"/>
</dbReference>
<dbReference type="EMBL" id="JANBOI010000872">
    <property type="protein sequence ID" value="KAJ1728200.1"/>
    <property type="molecule type" value="Genomic_DNA"/>
</dbReference>
<name>A0A9W7Y5B7_9FUNG</name>
<reference evidence="1" key="1">
    <citation type="submission" date="2022-07" db="EMBL/GenBank/DDBJ databases">
        <title>Phylogenomic reconstructions and comparative analyses of Kickxellomycotina fungi.</title>
        <authorList>
            <person name="Reynolds N.K."/>
            <person name="Stajich J.E."/>
            <person name="Barry K."/>
            <person name="Grigoriev I.V."/>
            <person name="Crous P."/>
            <person name="Smith M.E."/>
        </authorList>
    </citation>
    <scope>NUCLEOTIDE SEQUENCE</scope>
    <source>
        <strain evidence="1">BCRC 34381</strain>
    </source>
</reference>
<dbReference type="InterPro" id="IPR049362">
    <property type="entry name" value="TTI1_rpt"/>
</dbReference>
<dbReference type="InterPro" id="IPR052587">
    <property type="entry name" value="TELO2-interacting_protein_1"/>
</dbReference>
<evidence type="ECO:0000313" key="1">
    <source>
        <dbReference type="EMBL" id="KAJ1728200.1"/>
    </source>
</evidence>
<protein>
    <submittedName>
        <fullName evidence="1">Uncharacterized protein</fullName>
    </submittedName>
</protein>
<accession>A0A9W7Y5B7</accession>
<dbReference type="PANTHER" id="PTHR18460">
    <property type="entry name" value="TEL2 INTERACTING PROTEIN 1 TTI1 FAMILY MEMBER"/>
    <property type="match status" value="1"/>
</dbReference>